<evidence type="ECO:0000313" key="2">
    <source>
        <dbReference type="EMBL" id="KAK9675086.1"/>
    </source>
</evidence>
<dbReference type="InterPro" id="IPR006578">
    <property type="entry name" value="MADF-dom"/>
</dbReference>
<reference evidence="2 3" key="1">
    <citation type="journal article" date="2024" name="BMC Genomics">
        <title>De novo assembly and annotation of Popillia japonica's genome with initial clues to its potential as an invasive pest.</title>
        <authorList>
            <person name="Cucini C."/>
            <person name="Boschi S."/>
            <person name="Funari R."/>
            <person name="Cardaioli E."/>
            <person name="Iannotti N."/>
            <person name="Marturano G."/>
            <person name="Paoli F."/>
            <person name="Bruttini M."/>
            <person name="Carapelli A."/>
            <person name="Frati F."/>
            <person name="Nardi F."/>
        </authorList>
    </citation>
    <scope>NUCLEOTIDE SEQUENCE [LARGE SCALE GENOMIC DNA]</scope>
    <source>
        <strain evidence="2">DMR45628</strain>
    </source>
</reference>
<protein>
    <submittedName>
        <fullName evidence="2">Alcohol dehydrogenase transcription factor Myb/SANT-like</fullName>
    </submittedName>
</protein>
<organism evidence="2 3">
    <name type="scientific">Popillia japonica</name>
    <name type="common">Japanese beetle</name>
    <dbReference type="NCBI Taxonomy" id="7064"/>
    <lineage>
        <taxon>Eukaryota</taxon>
        <taxon>Metazoa</taxon>
        <taxon>Ecdysozoa</taxon>
        <taxon>Arthropoda</taxon>
        <taxon>Hexapoda</taxon>
        <taxon>Insecta</taxon>
        <taxon>Pterygota</taxon>
        <taxon>Neoptera</taxon>
        <taxon>Endopterygota</taxon>
        <taxon>Coleoptera</taxon>
        <taxon>Polyphaga</taxon>
        <taxon>Scarabaeiformia</taxon>
        <taxon>Scarabaeidae</taxon>
        <taxon>Rutelinae</taxon>
        <taxon>Popillia</taxon>
    </lineage>
</organism>
<gene>
    <name evidence="2" type="ORF">QE152_g40645</name>
</gene>
<feature type="domain" description="MADF" evidence="1">
    <location>
        <begin position="10"/>
        <end position="46"/>
    </location>
</feature>
<dbReference type="AlphaFoldDB" id="A0AAW1HFQ2"/>
<name>A0AAW1HFQ2_POPJA</name>
<accession>A0AAW1HFQ2</accession>
<comment type="caution">
    <text evidence="2">The sequence shown here is derived from an EMBL/GenBank/DDBJ whole genome shotgun (WGS) entry which is preliminary data.</text>
</comment>
<evidence type="ECO:0000313" key="3">
    <source>
        <dbReference type="Proteomes" id="UP001458880"/>
    </source>
</evidence>
<evidence type="ECO:0000259" key="1">
    <source>
        <dbReference type="Pfam" id="PF10545"/>
    </source>
</evidence>
<dbReference type="Pfam" id="PF10545">
    <property type="entry name" value="MADF_DNA_bdg"/>
    <property type="match status" value="1"/>
</dbReference>
<dbReference type="EMBL" id="JASPKY010001281">
    <property type="protein sequence ID" value="KAK9675086.1"/>
    <property type="molecule type" value="Genomic_DNA"/>
</dbReference>
<sequence length="120" mass="13605">MSDQELNMKLVGTVEKYEVLYNYKLPGYSRKDVTEKAWQDVSIELDLSDCFTVVLLPSTAMVNLHLKKGSGLPDNSSEQALKIRRLSPDYGIVLAHSRLQTFLLPFQTHIQLFSFLGSIL</sequence>
<proteinExistence type="predicted"/>
<dbReference type="Proteomes" id="UP001458880">
    <property type="component" value="Unassembled WGS sequence"/>
</dbReference>
<keyword evidence="3" id="KW-1185">Reference proteome</keyword>